<proteinExistence type="predicted"/>
<dbReference type="STRING" id="651182.TOL2_C18560"/>
<keyword evidence="1" id="KW-0472">Membrane</keyword>
<evidence type="ECO:0000313" key="2">
    <source>
        <dbReference type="EMBL" id="CCK80017.1"/>
    </source>
</evidence>
<sequence>MNWSVFSITVLTSIACGIIVVFLLPLDLFTMLSIAIILFLISIWIIIRKNKNSKANKNIPPLEEFVFVDPPGYYTHPKYPNQKICPSCLNQSKLVSPISQIDKNFWRCNVCDKPLSGSKGDAFNIDIFNIYHETQVLKFLQVADLWAKEIDANIWTVARKMAEGTKNDPEGLRCPLIINHTSMIDSYGQHKPTGGFRNRFFPEAINSLINDAPDRRNDTITRGLHDMCITKQNFRMWCIGRYPLPRFWFTEKEINNLTEAEQVTIKRIAAVSMN</sequence>
<feature type="transmembrane region" description="Helical" evidence="1">
    <location>
        <begin position="29"/>
        <end position="47"/>
    </location>
</feature>
<organism evidence="2 3">
    <name type="scientific">Desulfobacula toluolica (strain DSM 7467 / Tol2)</name>
    <dbReference type="NCBI Taxonomy" id="651182"/>
    <lineage>
        <taxon>Bacteria</taxon>
        <taxon>Pseudomonadati</taxon>
        <taxon>Thermodesulfobacteriota</taxon>
        <taxon>Desulfobacteria</taxon>
        <taxon>Desulfobacterales</taxon>
        <taxon>Desulfobacteraceae</taxon>
        <taxon>Desulfobacula</taxon>
    </lineage>
</organism>
<dbReference type="HOGENOM" id="CLU_1014636_0_0_7"/>
<protein>
    <submittedName>
        <fullName evidence="2">Uncharacterized protein</fullName>
    </submittedName>
</protein>
<accession>K0NMU4</accession>
<dbReference type="Proteomes" id="UP000007347">
    <property type="component" value="Chromosome"/>
</dbReference>
<keyword evidence="3" id="KW-1185">Reference proteome</keyword>
<keyword evidence="1" id="KW-1133">Transmembrane helix</keyword>
<evidence type="ECO:0000313" key="3">
    <source>
        <dbReference type="Proteomes" id="UP000007347"/>
    </source>
</evidence>
<dbReference type="AlphaFoldDB" id="K0NMU4"/>
<feature type="transmembrane region" description="Helical" evidence="1">
    <location>
        <begin position="5"/>
        <end position="23"/>
    </location>
</feature>
<keyword evidence="1" id="KW-0812">Transmembrane</keyword>
<dbReference type="RefSeq" id="WP_014957358.1">
    <property type="nucleotide sequence ID" value="NC_018645.1"/>
</dbReference>
<name>K0NMU4_DESTT</name>
<reference evidence="2 3" key="1">
    <citation type="journal article" date="2013" name="Environ. Microbiol.">
        <title>Complete genome, catabolic sub-proteomes and key-metabolites of Desulfobacula toluolica Tol2, a marine, aromatic compound-degrading, sulfate-reducing bacterium.</title>
        <authorList>
            <person name="Wohlbrand L."/>
            <person name="Jacob J.H."/>
            <person name="Kube M."/>
            <person name="Mussmann M."/>
            <person name="Jarling R."/>
            <person name="Beck A."/>
            <person name="Amann R."/>
            <person name="Wilkes H."/>
            <person name="Reinhardt R."/>
            <person name="Rabus R."/>
        </authorList>
    </citation>
    <scope>NUCLEOTIDE SEQUENCE [LARGE SCALE GENOMIC DNA]</scope>
    <source>
        <strain evidence="3">DSM 7467 / Tol2</strain>
    </source>
</reference>
<dbReference type="EMBL" id="FO203503">
    <property type="protein sequence ID" value="CCK80017.1"/>
    <property type="molecule type" value="Genomic_DNA"/>
</dbReference>
<evidence type="ECO:0000256" key="1">
    <source>
        <dbReference type="SAM" id="Phobius"/>
    </source>
</evidence>
<gene>
    <name evidence="2" type="ordered locus">TOL2_C18560</name>
</gene>
<dbReference type="KEGG" id="dto:TOL2_C18560"/>